<name>A0AAV9GQX1_9PEZI</name>
<reference evidence="7" key="1">
    <citation type="journal article" date="2023" name="Mol. Phylogenet. Evol.">
        <title>Genome-scale phylogeny and comparative genomics of the fungal order Sordariales.</title>
        <authorList>
            <person name="Hensen N."/>
            <person name="Bonometti L."/>
            <person name="Westerberg I."/>
            <person name="Brannstrom I.O."/>
            <person name="Guillou S."/>
            <person name="Cros-Aarteil S."/>
            <person name="Calhoun S."/>
            <person name="Haridas S."/>
            <person name="Kuo A."/>
            <person name="Mondo S."/>
            <person name="Pangilinan J."/>
            <person name="Riley R."/>
            <person name="LaButti K."/>
            <person name="Andreopoulos B."/>
            <person name="Lipzen A."/>
            <person name="Chen C."/>
            <person name="Yan M."/>
            <person name="Daum C."/>
            <person name="Ng V."/>
            <person name="Clum A."/>
            <person name="Steindorff A."/>
            <person name="Ohm R.A."/>
            <person name="Martin F."/>
            <person name="Silar P."/>
            <person name="Natvig D.O."/>
            <person name="Lalanne C."/>
            <person name="Gautier V."/>
            <person name="Ament-Velasquez S.L."/>
            <person name="Kruys A."/>
            <person name="Hutchinson M.I."/>
            <person name="Powell A.J."/>
            <person name="Barry K."/>
            <person name="Miller A.N."/>
            <person name="Grigoriev I.V."/>
            <person name="Debuchy R."/>
            <person name="Gladieux P."/>
            <person name="Hiltunen Thoren M."/>
            <person name="Johannesson H."/>
        </authorList>
    </citation>
    <scope>NUCLEOTIDE SEQUENCE</scope>
    <source>
        <strain evidence="7">PSN243</strain>
    </source>
</reference>
<dbReference type="SUPFAM" id="SSF57850">
    <property type="entry name" value="RING/U-box"/>
    <property type="match status" value="1"/>
</dbReference>
<keyword evidence="3" id="KW-0862">Zinc</keyword>
<evidence type="ECO:0000313" key="7">
    <source>
        <dbReference type="EMBL" id="KAK4449872.1"/>
    </source>
</evidence>
<evidence type="ECO:0000313" key="8">
    <source>
        <dbReference type="Proteomes" id="UP001321760"/>
    </source>
</evidence>
<comment type="caution">
    <text evidence="7">The sequence shown here is derived from an EMBL/GenBank/DDBJ whole genome shotgun (WGS) entry which is preliminary data.</text>
</comment>
<dbReference type="PROSITE" id="PS50089">
    <property type="entry name" value="ZF_RING_2"/>
    <property type="match status" value="1"/>
</dbReference>
<gene>
    <name evidence="7" type="ORF">QBC34DRAFT_462518</name>
</gene>
<protein>
    <recommendedName>
        <fullName evidence="6">RING-type domain-containing protein</fullName>
    </recommendedName>
</protein>
<dbReference type="InterPro" id="IPR001841">
    <property type="entry name" value="Znf_RING"/>
</dbReference>
<feature type="domain" description="RING-type" evidence="6">
    <location>
        <begin position="91"/>
        <end position="152"/>
    </location>
</feature>
<reference evidence="7" key="2">
    <citation type="submission" date="2023-05" db="EMBL/GenBank/DDBJ databases">
        <authorList>
            <consortium name="Lawrence Berkeley National Laboratory"/>
            <person name="Steindorff A."/>
            <person name="Hensen N."/>
            <person name="Bonometti L."/>
            <person name="Westerberg I."/>
            <person name="Brannstrom I.O."/>
            <person name="Guillou S."/>
            <person name="Cros-Aarteil S."/>
            <person name="Calhoun S."/>
            <person name="Haridas S."/>
            <person name="Kuo A."/>
            <person name="Mondo S."/>
            <person name="Pangilinan J."/>
            <person name="Riley R."/>
            <person name="Labutti K."/>
            <person name="Andreopoulos B."/>
            <person name="Lipzen A."/>
            <person name="Chen C."/>
            <person name="Yanf M."/>
            <person name="Daum C."/>
            <person name="Ng V."/>
            <person name="Clum A."/>
            <person name="Ohm R."/>
            <person name="Martin F."/>
            <person name="Silar P."/>
            <person name="Natvig D."/>
            <person name="Lalanne C."/>
            <person name="Gautier V."/>
            <person name="Ament-Velasquez S.L."/>
            <person name="Kruys A."/>
            <person name="Hutchinson M.I."/>
            <person name="Powell A.J."/>
            <person name="Barry K."/>
            <person name="Miller A.N."/>
            <person name="Grigoriev I.V."/>
            <person name="Debuchy R."/>
            <person name="Gladieux P."/>
            <person name="Thoren M.H."/>
            <person name="Johannesson H."/>
        </authorList>
    </citation>
    <scope>NUCLEOTIDE SEQUENCE</scope>
    <source>
        <strain evidence="7">PSN243</strain>
    </source>
</reference>
<proteinExistence type="predicted"/>
<keyword evidence="2 4" id="KW-0863">Zinc-finger</keyword>
<evidence type="ECO:0000256" key="5">
    <source>
        <dbReference type="SAM" id="MobiDB-lite"/>
    </source>
</evidence>
<organism evidence="7 8">
    <name type="scientific">Podospora aff. communis PSN243</name>
    <dbReference type="NCBI Taxonomy" id="3040156"/>
    <lineage>
        <taxon>Eukaryota</taxon>
        <taxon>Fungi</taxon>
        <taxon>Dikarya</taxon>
        <taxon>Ascomycota</taxon>
        <taxon>Pezizomycotina</taxon>
        <taxon>Sordariomycetes</taxon>
        <taxon>Sordariomycetidae</taxon>
        <taxon>Sordariales</taxon>
        <taxon>Podosporaceae</taxon>
        <taxon>Podospora</taxon>
    </lineage>
</organism>
<dbReference type="Gene3D" id="3.30.40.10">
    <property type="entry name" value="Zinc/RING finger domain, C3HC4 (zinc finger)"/>
    <property type="match status" value="1"/>
</dbReference>
<dbReference type="GO" id="GO:0008270">
    <property type="term" value="F:zinc ion binding"/>
    <property type="evidence" value="ECO:0007669"/>
    <property type="project" value="UniProtKB-KW"/>
</dbReference>
<evidence type="ECO:0000256" key="4">
    <source>
        <dbReference type="PROSITE-ProRule" id="PRU00175"/>
    </source>
</evidence>
<feature type="region of interest" description="Disordered" evidence="5">
    <location>
        <begin position="379"/>
        <end position="415"/>
    </location>
</feature>
<dbReference type="PROSITE" id="PS00518">
    <property type="entry name" value="ZF_RING_1"/>
    <property type="match status" value="1"/>
</dbReference>
<accession>A0AAV9GQX1</accession>
<evidence type="ECO:0000256" key="3">
    <source>
        <dbReference type="ARBA" id="ARBA00022833"/>
    </source>
</evidence>
<feature type="region of interest" description="Disordered" evidence="5">
    <location>
        <begin position="16"/>
        <end position="60"/>
    </location>
</feature>
<dbReference type="EMBL" id="MU865935">
    <property type="protein sequence ID" value="KAK4449872.1"/>
    <property type="molecule type" value="Genomic_DNA"/>
</dbReference>
<dbReference type="Proteomes" id="UP001321760">
    <property type="component" value="Unassembled WGS sequence"/>
</dbReference>
<feature type="compositionally biased region" description="Low complexity" evidence="5">
    <location>
        <begin position="38"/>
        <end position="55"/>
    </location>
</feature>
<dbReference type="InterPro" id="IPR013083">
    <property type="entry name" value="Znf_RING/FYVE/PHD"/>
</dbReference>
<keyword evidence="1" id="KW-0479">Metal-binding</keyword>
<dbReference type="InterPro" id="IPR017907">
    <property type="entry name" value="Znf_RING_CS"/>
</dbReference>
<feature type="non-terminal residue" evidence="7">
    <location>
        <position position="1"/>
    </location>
</feature>
<sequence>ARFPASVIFSDLISSSSVPLDDCSSHTQQPTPGIVAASSPRTSGTRPTTPQTSPTMANPPVFEEHSTWTSLKTHILNPTPEMMLTVPQVTCVTCTRKIAVLGVDRYDTDSENPPVEGNVLVCGHLLCADCIQEIHSKAVAVPGALPLCPYCRHALCFAVCGCPIKTPPIPHGTLQAGTVRLAFGAVPLTNPEVAPGGRGEPVVCRACFPVLRDRVVPRVVEVAREKTALVSVDAMPGSWPEDVVMEWAMREAPYFRALLFADENVFRDGVFDEVQAAEYGVKCMEYVFAEVRDHGEFERAVRGEFAPGVLRGWSAWEGCVASANPAVRGCDEPFKTWFNVEVEPMQMMLAVAVRQDEYTGAIYTVVRIVPDHNSRYYDGGESPAQEDADRRFPFGPRPTLDEEDSIPFPVAPRDAPQYLTPPDIHGRIWEWYPLAAPAPLPVLNQGGPQPEEEPEFLSEITVPTSSPN</sequence>
<evidence type="ECO:0000259" key="6">
    <source>
        <dbReference type="PROSITE" id="PS50089"/>
    </source>
</evidence>
<evidence type="ECO:0000256" key="2">
    <source>
        <dbReference type="ARBA" id="ARBA00022771"/>
    </source>
</evidence>
<dbReference type="AlphaFoldDB" id="A0AAV9GQX1"/>
<evidence type="ECO:0000256" key="1">
    <source>
        <dbReference type="ARBA" id="ARBA00022723"/>
    </source>
</evidence>
<keyword evidence="8" id="KW-1185">Reference proteome</keyword>
<feature type="region of interest" description="Disordered" evidence="5">
    <location>
        <begin position="442"/>
        <end position="468"/>
    </location>
</feature>